<reference evidence="4" key="3">
    <citation type="submission" date="2020-12" db="UniProtKB">
        <authorList>
            <consortium name="EnsemblPlants"/>
        </authorList>
    </citation>
    <scope>IDENTIFICATION</scope>
</reference>
<dbReference type="PROSITE" id="PS50072">
    <property type="entry name" value="CSA_PPIASE_2"/>
    <property type="match status" value="1"/>
</dbReference>
<dbReference type="STRING" id="3218.A0A2K1KV90"/>
<dbReference type="AlphaFoldDB" id="A0A2K1KV90"/>
<dbReference type="GO" id="GO:0009507">
    <property type="term" value="C:chloroplast"/>
    <property type="evidence" value="ECO:0000318"/>
    <property type="project" value="GO_Central"/>
</dbReference>
<keyword evidence="5" id="KW-1185">Reference proteome</keyword>
<reference evidence="3 5" key="1">
    <citation type="journal article" date="2008" name="Science">
        <title>The Physcomitrella genome reveals evolutionary insights into the conquest of land by plants.</title>
        <authorList>
            <person name="Rensing S."/>
            <person name="Lang D."/>
            <person name="Zimmer A."/>
            <person name="Terry A."/>
            <person name="Salamov A."/>
            <person name="Shapiro H."/>
            <person name="Nishiyama T."/>
            <person name="Perroud P.-F."/>
            <person name="Lindquist E."/>
            <person name="Kamisugi Y."/>
            <person name="Tanahashi T."/>
            <person name="Sakakibara K."/>
            <person name="Fujita T."/>
            <person name="Oishi K."/>
            <person name="Shin-I T."/>
            <person name="Kuroki Y."/>
            <person name="Toyoda A."/>
            <person name="Suzuki Y."/>
            <person name="Hashimoto A."/>
            <person name="Yamaguchi K."/>
            <person name="Sugano A."/>
            <person name="Kohara Y."/>
            <person name="Fujiyama A."/>
            <person name="Anterola A."/>
            <person name="Aoki S."/>
            <person name="Ashton N."/>
            <person name="Barbazuk W.B."/>
            <person name="Barker E."/>
            <person name="Bennetzen J."/>
            <person name="Bezanilla M."/>
            <person name="Blankenship R."/>
            <person name="Cho S.H."/>
            <person name="Dutcher S."/>
            <person name="Estelle M."/>
            <person name="Fawcett J.A."/>
            <person name="Gundlach H."/>
            <person name="Hanada K."/>
            <person name="Heyl A."/>
            <person name="Hicks K.A."/>
            <person name="Hugh J."/>
            <person name="Lohr M."/>
            <person name="Mayer K."/>
            <person name="Melkozernov A."/>
            <person name="Murata T."/>
            <person name="Nelson D."/>
            <person name="Pils B."/>
            <person name="Prigge M."/>
            <person name="Reiss B."/>
            <person name="Renner T."/>
            <person name="Rombauts S."/>
            <person name="Rushton P."/>
            <person name="Sanderfoot A."/>
            <person name="Schween G."/>
            <person name="Shiu S.-H."/>
            <person name="Stueber K."/>
            <person name="Theodoulou F.L."/>
            <person name="Tu H."/>
            <person name="Van de Peer Y."/>
            <person name="Verrier P.J."/>
            <person name="Waters E."/>
            <person name="Wood A."/>
            <person name="Yang L."/>
            <person name="Cove D."/>
            <person name="Cuming A."/>
            <person name="Hasebe M."/>
            <person name="Lucas S."/>
            <person name="Mishler D.B."/>
            <person name="Reski R."/>
            <person name="Grigoriev I."/>
            <person name="Quatrano R.S."/>
            <person name="Boore J.L."/>
        </authorList>
    </citation>
    <scope>NUCLEOTIDE SEQUENCE [LARGE SCALE GENOMIC DNA]</scope>
    <source>
        <strain evidence="4 5">cv. Gransden 2004</strain>
    </source>
</reference>
<dbReference type="EnsemblPlants" id="Pp3c3_20400V3.2">
    <property type="protein sequence ID" value="Pp3c3_20400V3.2"/>
    <property type="gene ID" value="Pp3c3_20400"/>
</dbReference>
<evidence type="ECO:0000313" key="4">
    <source>
        <dbReference type="EnsemblPlants" id="Pp3c3_20400V3.1"/>
    </source>
</evidence>
<proteinExistence type="predicted"/>
<accession>A0A2K1KV90</accession>
<dbReference type="SUPFAM" id="SSF101112">
    <property type="entry name" value="Oxygen-evolving enhancer protein 3"/>
    <property type="match status" value="1"/>
</dbReference>
<evidence type="ECO:0000256" key="1">
    <source>
        <dbReference type="ARBA" id="ARBA00023078"/>
    </source>
</evidence>
<dbReference type="PANTHER" id="PTHR47318">
    <property type="entry name" value="PEPTIDYL-PROLYL CIS-TRANS ISOMERASE CYP37, CHLOROPLASTIC"/>
    <property type="match status" value="1"/>
</dbReference>
<evidence type="ECO:0000313" key="5">
    <source>
        <dbReference type="Proteomes" id="UP000006727"/>
    </source>
</evidence>
<dbReference type="InterPro" id="IPR002130">
    <property type="entry name" value="Cyclophilin-type_PPIase_dom"/>
</dbReference>
<dbReference type="InterPro" id="IPR048563">
    <property type="entry name" value="CYP38_PsbQ-like"/>
</dbReference>
<keyword evidence="1" id="KW-0793">Thylakoid</keyword>
<protein>
    <recommendedName>
        <fullName evidence="2">PPIase cyclophilin-type domain-containing protein</fullName>
    </recommendedName>
</protein>
<dbReference type="GO" id="GO:0003755">
    <property type="term" value="F:peptidyl-prolyl cis-trans isomerase activity"/>
    <property type="evidence" value="ECO:0007669"/>
    <property type="project" value="InterPro"/>
</dbReference>
<dbReference type="PANTHER" id="PTHR47318:SF1">
    <property type="entry name" value="PEPTIDYL-PROLYL CIS-TRANS ISOMERASE CYP37, CHLOROPLASTIC"/>
    <property type="match status" value="1"/>
</dbReference>
<evidence type="ECO:0000313" key="3">
    <source>
        <dbReference type="EMBL" id="PNR57715.1"/>
    </source>
</evidence>
<dbReference type="EMBL" id="ABEU02000003">
    <property type="protein sequence ID" value="PNR57715.1"/>
    <property type="molecule type" value="Genomic_DNA"/>
</dbReference>
<dbReference type="Gramene" id="Pp3c3_20400V3.2">
    <property type="protein sequence ID" value="Pp3c3_20400V3.2"/>
    <property type="gene ID" value="Pp3c3_20400"/>
</dbReference>
<dbReference type="InterPro" id="IPR029000">
    <property type="entry name" value="Cyclophilin-like_dom_sf"/>
</dbReference>
<organism evidence="3">
    <name type="scientific">Physcomitrium patens</name>
    <name type="common">Spreading-leaved earth moss</name>
    <name type="synonym">Physcomitrella patens</name>
    <dbReference type="NCBI Taxonomy" id="3218"/>
    <lineage>
        <taxon>Eukaryota</taxon>
        <taxon>Viridiplantae</taxon>
        <taxon>Streptophyta</taxon>
        <taxon>Embryophyta</taxon>
        <taxon>Bryophyta</taxon>
        <taxon>Bryophytina</taxon>
        <taxon>Bryopsida</taxon>
        <taxon>Funariidae</taxon>
        <taxon>Funariales</taxon>
        <taxon>Funariaceae</taxon>
        <taxon>Physcomitrium</taxon>
    </lineage>
</organism>
<dbReference type="Pfam" id="PF21329">
    <property type="entry name" value="CYP38_PsbQ-like"/>
    <property type="match status" value="1"/>
</dbReference>
<name>A0A2K1KV90_PHYPA</name>
<dbReference type="InterPro" id="IPR044259">
    <property type="entry name" value="CYP37-like"/>
</dbReference>
<evidence type="ECO:0000259" key="2">
    <source>
        <dbReference type="PROSITE" id="PS50072"/>
    </source>
</evidence>
<dbReference type="InterPro" id="IPR023222">
    <property type="entry name" value="PsbQ-like_dom_sf"/>
</dbReference>
<dbReference type="EnsemblPlants" id="Pp3c3_20400V3.1">
    <property type="protein sequence ID" value="Pp3c3_20400V3.1"/>
    <property type="gene ID" value="Pp3c3_20400"/>
</dbReference>
<dbReference type="OMA" id="CCDGGIR"/>
<reference evidence="3 5" key="2">
    <citation type="journal article" date="2018" name="Plant J.">
        <title>The Physcomitrella patens chromosome-scale assembly reveals moss genome structure and evolution.</title>
        <authorList>
            <person name="Lang D."/>
            <person name="Ullrich K.K."/>
            <person name="Murat F."/>
            <person name="Fuchs J."/>
            <person name="Jenkins J."/>
            <person name="Haas F.B."/>
            <person name="Piednoel M."/>
            <person name="Gundlach H."/>
            <person name="Van Bel M."/>
            <person name="Meyberg R."/>
            <person name="Vives C."/>
            <person name="Morata J."/>
            <person name="Symeonidi A."/>
            <person name="Hiss M."/>
            <person name="Muchero W."/>
            <person name="Kamisugi Y."/>
            <person name="Saleh O."/>
            <person name="Blanc G."/>
            <person name="Decker E.L."/>
            <person name="van Gessel N."/>
            <person name="Grimwood J."/>
            <person name="Hayes R.D."/>
            <person name="Graham S.W."/>
            <person name="Gunter L.E."/>
            <person name="McDaniel S.F."/>
            <person name="Hoernstein S.N.W."/>
            <person name="Larsson A."/>
            <person name="Li F.W."/>
            <person name="Perroud P.F."/>
            <person name="Phillips J."/>
            <person name="Ranjan P."/>
            <person name="Rokshar D.S."/>
            <person name="Rothfels C.J."/>
            <person name="Schneider L."/>
            <person name="Shu S."/>
            <person name="Stevenson D.W."/>
            <person name="Thummler F."/>
            <person name="Tillich M."/>
            <person name="Villarreal Aguilar J.C."/>
            <person name="Widiez T."/>
            <person name="Wong G.K."/>
            <person name="Wymore A."/>
            <person name="Zhang Y."/>
            <person name="Zimmer A.D."/>
            <person name="Quatrano R.S."/>
            <person name="Mayer K.F.X."/>
            <person name="Goodstein D."/>
            <person name="Casacuberta J.M."/>
            <person name="Vandepoele K."/>
            <person name="Reski R."/>
            <person name="Cuming A.C."/>
            <person name="Tuskan G.A."/>
            <person name="Maumus F."/>
            <person name="Salse J."/>
            <person name="Schmutz J."/>
            <person name="Rensing S.A."/>
        </authorList>
    </citation>
    <scope>NUCLEOTIDE SEQUENCE [LARGE SCALE GENOMIC DNA]</scope>
    <source>
        <strain evidence="4 5">cv. Gransden 2004</strain>
    </source>
</reference>
<gene>
    <name evidence="4" type="primary">LOC112280017</name>
    <name evidence="3" type="ORF">PHYPA_004709</name>
</gene>
<sequence length="475" mass="50964">MASAACIASKVIPVSQISSLSNSIHSKLNPNSSKTRCIDPRRGSCLEVRSLSNGARDVDFPVKIGAFLRATGFATADGPSNPKHRTSDAAADVNLWQKQGGRVFALLLATLQAVAPIPVDGLVDEWCISPAEAVLYSPDTKVPRSAEVALRRAIPAVNVSMKKMQESLEDIFYLLRIPQRKPYGSMDSDVKKALKLATDDKDAILAALPADQKEKGTQLYNDLMTAKSGFPGLLDAIEAKDADKVSIRLASSLDTIAQLEVMQATGLAFLLPKEYQGYPHLTGRAVAEFTLEKGDGSTFTVAAGGGPQPVGMLEVVLDGYSAPLTAGNVADMIQRGVYNGVKLRTTEQAILSDTADLSGAGRELPIEILPSGEFQPLYRTTLNVQDGELPVLPLSVYGAVAMAHNKTSEDFSSPSQFFFYLYDRRNSGLGGLSFEEGQFSVFGYVTKGRELLSQLKTGDVIKEAKLVSGTDRLVQ</sequence>
<dbReference type="Gene3D" id="1.20.120.290">
    <property type="entry name" value="Oxygen-evolving enhancer protein 3 (PsbQ), four-helix up-down bundle"/>
    <property type="match status" value="1"/>
</dbReference>
<feature type="domain" description="PPIase cyclophilin-type" evidence="2">
    <location>
        <begin position="306"/>
        <end position="456"/>
    </location>
</feature>
<dbReference type="Pfam" id="PF00160">
    <property type="entry name" value="Pro_isomerase"/>
    <property type="match status" value="1"/>
</dbReference>
<dbReference type="Gene3D" id="2.40.100.10">
    <property type="entry name" value="Cyclophilin-like"/>
    <property type="match status" value="1"/>
</dbReference>
<dbReference type="OrthoDB" id="1735926at2759"/>
<dbReference type="RefSeq" id="XP_024370689.1">
    <property type="nucleotide sequence ID" value="XM_024514921.2"/>
</dbReference>
<dbReference type="GeneID" id="112280017"/>
<dbReference type="PaxDb" id="3218-PP1S204_121V6.1"/>
<dbReference type="Proteomes" id="UP000006727">
    <property type="component" value="Chromosome 3"/>
</dbReference>
<dbReference type="Gramene" id="Pp3c3_20400V3.1">
    <property type="protein sequence ID" value="Pp3c3_20400V3.1"/>
    <property type="gene ID" value="Pp3c3_20400"/>
</dbReference>
<dbReference type="SUPFAM" id="SSF50891">
    <property type="entry name" value="Cyclophilin-like"/>
    <property type="match status" value="1"/>
</dbReference>